<sequence length="102" mass="10834">MSDITFCDFDGVRVLTIARPRRSNALACATIRELSDALSDAEAAESINAVVISGKEDRFSGGADLDDLNGTIDDLLFDDELGLLTEQIQKSSLRSAAAVEGV</sequence>
<dbReference type="Pfam" id="PF00378">
    <property type="entry name" value="ECH_1"/>
    <property type="match status" value="1"/>
</dbReference>
<dbReference type="AlphaFoldDB" id="A0A383E1W2"/>
<dbReference type="Gene3D" id="3.90.226.10">
    <property type="entry name" value="2-enoyl-CoA Hydratase, Chain A, domain 1"/>
    <property type="match status" value="1"/>
</dbReference>
<protein>
    <recommendedName>
        <fullName evidence="2">Enoyl-CoA hydratase</fullName>
    </recommendedName>
</protein>
<dbReference type="SUPFAM" id="SSF52096">
    <property type="entry name" value="ClpP/crotonase"/>
    <property type="match status" value="1"/>
</dbReference>
<evidence type="ECO:0000313" key="1">
    <source>
        <dbReference type="EMBL" id="SVE50822.1"/>
    </source>
</evidence>
<accession>A0A383E1W2</accession>
<evidence type="ECO:0008006" key="2">
    <source>
        <dbReference type="Google" id="ProtNLM"/>
    </source>
</evidence>
<name>A0A383E1W2_9ZZZZ</name>
<dbReference type="EMBL" id="UINC01222161">
    <property type="protein sequence ID" value="SVE50822.1"/>
    <property type="molecule type" value="Genomic_DNA"/>
</dbReference>
<proteinExistence type="predicted"/>
<reference evidence="1" key="1">
    <citation type="submission" date="2018-05" db="EMBL/GenBank/DDBJ databases">
        <authorList>
            <person name="Lanie J.A."/>
            <person name="Ng W.-L."/>
            <person name="Kazmierczak K.M."/>
            <person name="Andrzejewski T.M."/>
            <person name="Davidsen T.M."/>
            <person name="Wayne K.J."/>
            <person name="Tettelin H."/>
            <person name="Glass J.I."/>
            <person name="Rusch D."/>
            <person name="Podicherti R."/>
            <person name="Tsui H.-C.T."/>
            <person name="Winkler M.E."/>
        </authorList>
    </citation>
    <scope>NUCLEOTIDE SEQUENCE</scope>
</reference>
<dbReference type="InterPro" id="IPR001753">
    <property type="entry name" value="Enoyl-CoA_hydra/iso"/>
</dbReference>
<dbReference type="InterPro" id="IPR029045">
    <property type="entry name" value="ClpP/crotonase-like_dom_sf"/>
</dbReference>
<gene>
    <name evidence="1" type="ORF">METZ01_LOCUS503676</name>
</gene>
<organism evidence="1">
    <name type="scientific">marine metagenome</name>
    <dbReference type="NCBI Taxonomy" id="408172"/>
    <lineage>
        <taxon>unclassified sequences</taxon>
        <taxon>metagenomes</taxon>
        <taxon>ecological metagenomes</taxon>
    </lineage>
</organism>
<feature type="non-terminal residue" evidence="1">
    <location>
        <position position="102"/>
    </location>
</feature>